<organism evidence="1">
    <name type="scientific">Arabidopsis thaliana</name>
    <name type="common">Mouse-ear cress</name>
    <dbReference type="NCBI Taxonomy" id="3702"/>
    <lineage>
        <taxon>Eukaryota</taxon>
        <taxon>Viridiplantae</taxon>
        <taxon>Streptophyta</taxon>
        <taxon>Embryophyta</taxon>
        <taxon>Tracheophyta</taxon>
        <taxon>Spermatophyta</taxon>
        <taxon>Magnoliopsida</taxon>
        <taxon>eudicotyledons</taxon>
        <taxon>Gunneridae</taxon>
        <taxon>Pentapetalae</taxon>
        <taxon>rosids</taxon>
        <taxon>malvids</taxon>
        <taxon>Brassicales</taxon>
        <taxon>Brassicaceae</taxon>
        <taxon>Camelineae</taxon>
        <taxon>Arabidopsis</taxon>
    </lineage>
</organism>
<reference evidence="1" key="3">
    <citation type="submission" date="2002-02" db="EMBL/GenBank/DDBJ databases">
        <authorList>
            <person name="Town C.D."/>
            <person name="Kaul S."/>
        </authorList>
    </citation>
    <scope>NUCLEOTIDE SEQUENCE</scope>
</reference>
<dbReference type="EMBL" id="AC006570">
    <property type="protein sequence ID" value="AAD20659.1"/>
    <property type="molecule type" value="Genomic_DNA"/>
</dbReference>
<dbReference type="PIR" id="F84493">
    <property type="entry name" value="F84493"/>
</dbReference>
<dbReference type="ExpressionAtlas" id="Q9SK58">
    <property type="expression patterns" value="baseline and differential"/>
</dbReference>
<sequence>MAVNLVKESRHIGTPRASFKQRFHQFQKRRERDRYRVVIASFRSKNKKWVVAKKKEKVSSHTFSFPPLRQLTVSDDECYRGDILVMNLQKASEVSLLEGAGTLCTTVKERSDGIFMQGRFMEFEDVDVVKRLACRVCTGNKQPTDPGRANRVCERGGLEKLDKTNLQKVMRRDLKKLRVGYKKGILRRKLLLLTGFDLEKLLKSLDVHLSENLSKETLFLFIHLEDKVDFSGASKGNDRRWVSDTVKKKLRNVKDDVNKGKNSVSRVVCDVDLGCVYSLGREEFVIYETTILTTQEVSKILVERDVVEKYQKHNDLRKSTEVVVMVLGYLLEIEQKITSRLIKINKDVVAMISNKFICLVRDQSTLIETMSTQLFQFHLGNLVKIDTNCEVSQSSRPPELLFGEWQEQENLRATREAQNIDMTVENRPFDMKKKTCSTHVWKSLSKDPLLQFAFLGKVSRFRNRVSSDGKLLELFFSKLVSIIENTTA</sequence>
<protein>
    <submittedName>
        <fullName evidence="1">Uncharacterized protein At2g10750</fullName>
    </submittedName>
</protein>
<evidence type="ECO:0000313" key="1">
    <source>
        <dbReference type="EMBL" id="AAD20659.1"/>
    </source>
</evidence>
<reference key="1">
    <citation type="journal article" date="1999" name="Nature">
        <title>Sequence and analysis of chromosome 2 of the plant Arabidopsis thaliana.</title>
        <authorList>
            <person name="Lin X."/>
            <person name="Kaul S."/>
            <person name="Rounsley S."/>
            <person name="Shea T.P."/>
            <person name="Benito M.I."/>
            <person name="Town C.D."/>
            <person name="Fujii C.Y."/>
            <person name="Mason T."/>
            <person name="Bowman C.L."/>
            <person name="Barnstead M."/>
            <person name="Feldblyum T.V."/>
            <person name="Buell C.R."/>
            <person name="Ketchum K.A."/>
            <person name="Lee J."/>
            <person name="Ronning C.M."/>
            <person name="Koo H.L."/>
            <person name="Moffat K.S."/>
            <person name="Cronin L.A."/>
            <person name="Shen M."/>
            <person name="Pai G."/>
            <person name="Van Aken S."/>
            <person name="Umayam L."/>
            <person name="Tallon L.J."/>
            <person name="Gill J.E."/>
            <person name="Adams M.D."/>
            <person name="Carrera A.J."/>
            <person name="Creasy T.H."/>
            <person name="Goodman H.M."/>
            <person name="Somerville C.R."/>
            <person name="Copenhaver G.P."/>
            <person name="Preuss D."/>
            <person name="Nierman W.C."/>
            <person name="White O."/>
            <person name="Eisen J.A."/>
            <person name="Salzberg S.L."/>
            <person name="Fraser C.M."/>
            <person name="Venter J.C."/>
        </authorList>
    </citation>
    <scope>NUCLEOTIDE SEQUENCE [LARGE SCALE GENOMIC DNA]</scope>
    <source>
        <strain>cv. Columbia</strain>
    </source>
</reference>
<proteinExistence type="predicted"/>
<dbReference type="AlphaFoldDB" id="Q9SK58"/>
<name>Q9SK58_ARATH</name>
<reference evidence="1" key="2">
    <citation type="submission" date="2000-03" db="EMBL/GenBank/DDBJ databases">
        <authorList>
            <person name="Lin X."/>
            <person name="Kaul S."/>
            <person name="Shea T.P."/>
            <person name="Fujii C.Y."/>
            <person name="Shen M."/>
            <person name="VanAken S.E."/>
            <person name="Barnstead M.E."/>
            <person name="Mason T.M."/>
            <person name="Bowman C.L."/>
            <person name="Ronning C.M."/>
            <person name="Benito M.-I."/>
            <person name="Carrera A.J."/>
            <person name="Creasy T.H."/>
            <person name="Buell C.R."/>
            <person name="Town C.D."/>
            <person name="Nierman W.C."/>
            <person name="Fraser C.M."/>
            <person name="Venter J.C."/>
        </authorList>
    </citation>
    <scope>NUCLEOTIDE SEQUENCE</scope>
</reference>
<gene>
    <name evidence="1" type="ordered locus">At2g10750</name>
</gene>
<accession>Q9SK58</accession>